<feature type="coiled-coil region" evidence="1">
    <location>
        <begin position="85"/>
        <end position="112"/>
    </location>
</feature>
<comment type="caution">
    <text evidence="2">The sequence shown here is derived from an EMBL/GenBank/DDBJ whole genome shotgun (WGS) entry which is preliminary data.</text>
</comment>
<evidence type="ECO:0000256" key="1">
    <source>
        <dbReference type="SAM" id="Coils"/>
    </source>
</evidence>
<keyword evidence="1" id="KW-0175">Coiled coil</keyword>
<evidence type="ECO:0000313" key="2">
    <source>
        <dbReference type="EMBL" id="GHE50321.1"/>
    </source>
</evidence>
<evidence type="ECO:0008006" key="4">
    <source>
        <dbReference type="Google" id="ProtNLM"/>
    </source>
</evidence>
<keyword evidence="3" id="KW-1185">Reference proteome</keyword>
<dbReference type="RefSeq" id="WP_189628144.1">
    <property type="nucleotide sequence ID" value="NZ_BNAG01000001.1"/>
</dbReference>
<gene>
    <name evidence="2" type="ORF">GCM10011340_00130</name>
</gene>
<name>A0ABQ3HZ98_9BACT</name>
<dbReference type="Proteomes" id="UP000658258">
    <property type="component" value="Unassembled WGS sequence"/>
</dbReference>
<accession>A0ABQ3HZ98</accession>
<dbReference type="InterPro" id="IPR007139">
    <property type="entry name" value="DUF349"/>
</dbReference>
<organism evidence="2 3">
    <name type="scientific">Roseivirga thermotolerans</name>
    <dbReference type="NCBI Taxonomy" id="1758176"/>
    <lineage>
        <taxon>Bacteria</taxon>
        <taxon>Pseudomonadati</taxon>
        <taxon>Bacteroidota</taxon>
        <taxon>Cytophagia</taxon>
        <taxon>Cytophagales</taxon>
        <taxon>Roseivirgaceae</taxon>
        <taxon>Roseivirga</taxon>
    </lineage>
</organism>
<protein>
    <recommendedName>
        <fullName evidence="4">DUF349 domain-containing protein</fullName>
    </recommendedName>
</protein>
<sequence>MEYGYIKDGKVYRKSFLDFPEREIGTVKESEEATIQYFTQKFEAIVSEVEDVKSKVEEHANKGSFLIKVINLKESLGNVDALGDFEALYHALEQLETELNEYIAQNRHKNLQIKTALLEELRVVAASHEWKSATEAIKDVQQRWMKTGAVEVEHRERIEGEFKQLVGNFFDRRAAFYADLEKMMIEKEADYEAFLNQAAKQLAETPAHKLRAVHGDLKKRWKELGKIKPDSHSAFWEKFQKLLKDSLRKAKQQSGQSPEESRKLKEALVERLRQHSEELVPKVELRKIQGEWKSIGFPGKEANKKLQTEYRKLTMLIGEKQFLDRLLNKKARKGMNEGERESLRIKLLQDLLYRDTTELKTFEENVVKFNTASGLDSLLDRKLADQKEKVAIKRTLLSQLKDAKKAS</sequence>
<reference evidence="3" key="1">
    <citation type="journal article" date="2019" name="Int. J. Syst. Evol. Microbiol.">
        <title>The Global Catalogue of Microorganisms (GCM) 10K type strain sequencing project: providing services to taxonomists for standard genome sequencing and annotation.</title>
        <authorList>
            <consortium name="The Broad Institute Genomics Platform"/>
            <consortium name="The Broad Institute Genome Sequencing Center for Infectious Disease"/>
            <person name="Wu L."/>
            <person name="Ma J."/>
        </authorList>
    </citation>
    <scope>NUCLEOTIDE SEQUENCE [LARGE SCALE GENOMIC DNA]</scope>
    <source>
        <strain evidence="3">CGMCC 1.15111</strain>
    </source>
</reference>
<dbReference type="EMBL" id="BNAG01000001">
    <property type="protein sequence ID" value="GHE50321.1"/>
    <property type="molecule type" value="Genomic_DNA"/>
</dbReference>
<evidence type="ECO:0000313" key="3">
    <source>
        <dbReference type="Proteomes" id="UP000658258"/>
    </source>
</evidence>
<dbReference type="Pfam" id="PF03993">
    <property type="entry name" value="DUF349"/>
    <property type="match status" value="2"/>
</dbReference>
<proteinExistence type="predicted"/>